<evidence type="ECO:0000259" key="7">
    <source>
        <dbReference type="PROSITE" id="PS50850"/>
    </source>
</evidence>
<evidence type="ECO:0000313" key="8">
    <source>
        <dbReference type="EMBL" id="PKZ68654.1"/>
    </source>
</evidence>
<dbReference type="InterPro" id="IPR050189">
    <property type="entry name" value="MFS_Efflux_Transporters"/>
</dbReference>
<feature type="transmembrane region" description="Helical" evidence="6">
    <location>
        <begin position="101"/>
        <end position="124"/>
    </location>
</feature>
<dbReference type="Gene3D" id="1.20.1250.20">
    <property type="entry name" value="MFS general substrate transporter like domains"/>
    <property type="match status" value="1"/>
</dbReference>
<feature type="transmembrane region" description="Helical" evidence="6">
    <location>
        <begin position="77"/>
        <end position="94"/>
    </location>
</feature>
<dbReference type="CDD" id="cd17324">
    <property type="entry name" value="MFS_NepI_like"/>
    <property type="match status" value="1"/>
</dbReference>
<feature type="domain" description="Major facilitator superfamily (MFS) profile" evidence="7">
    <location>
        <begin position="35"/>
        <end position="409"/>
    </location>
</feature>
<reference evidence="8 9" key="1">
    <citation type="submission" date="2017-12" db="EMBL/GenBank/DDBJ databases">
        <title>Phylogenetic diversity of female urinary microbiome.</title>
        <authorList>
            <person name="Thomas-White K."/>
            <person name="Wolfe A.J."/>
        </authorList>
    </citation>
    <scope>NUCLEOTIDE SEQUENCE [LARGE SCALE GENOMIC DNA]</scope>
    <source>
        <strain evidence="8 9">UMB0416</strain>
    </source>
</reference>
<dbReference type="PANTHER" id="PTHR43124">
    <property type="entry name" value="PURINE EFFLUX PUMP PBUE"/>
    <property type="match status" value="1"/>
</dbReference>
<dbReference type="InterPro" id="IPR020846">
    <property type="entry name" value="MFS_dom"/>
</dbReference>
<keyword evidence="8" id="KW-0813">Transport</keyword>
<evidence type="ECO:0000256" key="1">
    <source>
        <dbReference type="ARBA" id="ARBA00004651"/>
    </source>
</evidence>
<evidence type="ECO:0000256" key="4">
    <source>
        <dbReference type="ARBA" id="ARBA00022989"/>
    </source>
</evidence>
<feature type="transmembrane region" description="Helical" evidence="6">
    <location>
        <begin position="160"/>
        <end position="177"/>
    </location>
</feature>
<feature type="transmembrane region" description="Helical" evidence="6">
    <location>
        <begin position="320"/>
        <end position="342"/>
    </location>
</feature>
<sequence>MPSALAILSAMSHFHQLRQHIQSNPNYPNQIRQWRVIVMAISAFIFNTTEFVPIALLSDIGHSFAMPVETVGHMITIYAWIVAILSLPAMLVTARIERRKLLIALFVIFIGGHAVSVMAQSFAMLLAGRALIALAHAVFWSITASLVVRVAPKDRQTKALGLLSMGSALATVLGLPLGRMVGQWLGWRMTFGTIGVAALLAMIMVWWILPKLPSKDVGSAASLPSIFNNIPLLTVYTLTVLCVTAHFTAYSYIEPYMLTISQFSQQFATVILLGFGVAGLLASWLFGHFYDRFPRAFLISAMATLLFSLLASVWLPHVPILWLALAMLWGLAITAISLAFQLRVLQLAPNATDVAMSIFSGIYNIGIGGGAFVGGWVIASLGLAMVGYVGAGIALIAMVCLMVYLARTQK</sequence>
<keyword evidence="2" id="KW-1003">Cell membrane</keyword>
<comment type="caution">
    <text evidence="8">The sequence shown here is derived from an EMBL/GenBank/DDBJ whole genome shotgun (WGS) entry which is preliminary data.</text>
</comment>
<feature type="transmembrane region" description="Helical" evidence="6">
    <location>
        <begin position="265"/>
        <end position="286"/>
    </location>
</feature>
<keyword evidence="4 6" id="KW-1133">Transmembrane helix</keyword>
<dbReference type="NCBIfam" id="NF002921">
    <property type="entry name" value="PRK03545.1"/>
    <property type="match status" value="1"/>
</dbReference>
<evidence type="ECO:0000256" key="5">
    <source>
        <dbReference type="ARBA" id="ARBA00023136"/>
    </source>
</evidence>
<comment type="subcellular location">
    <subcellularLocation>
        <location evidence="1">Cell membrane</location>
        <topology evidence="1">Multi-pass membrane protein</topology>
    </subcellularLocation>
</comment>
<accession>A0A2I1RHT1</accession>
<evidence type="ECO:0000313" key="9">
    <source>
        <dbReference type="Proteomes" id="UP000234914"/>
    </source>
</evidence>
<feature type="transmembrane region" description="Helical" evidence="6">
    <location>
        <begin position="293"/>
        <end position="314"/>
    </location>
</feature>
<dbReference type="PANTHER" id="PTHR43124:SF4">
    <property type="entry name" value="SUGAR EFFLUX TRANSPORTER"/>
    <property type="match status" value="1"/>
</dbReference>
<feature type="transmembrane region" description="Helical" evidence="6">
    <location>
        <begin position="230"/>
        <end position="253"/>
    </location>
</feature>
<dbReference type="RefSeq" id="WP_101964484.1">
    <property type="nucleotide sequence ID" value="NZ_PKJS01000008.1"/>
</dbReference>
<dbReference type="Proteomes" id="UP000234914">
    <property type="component" value="Unassembled WGS sequence"/>
</dbReference>
<protein>
    <submittedName>
        <fullName evidence="8">Sugar transporter</fullName>
    </submittedName>
</protein>
<dbReference type="GO" id="GO:0005886">
    <property type="term" value="C:plasma membrane"/>
    <property type="evidence" value="ECO:0007669"/>
    <property type="project" value="UniProtKB-SubCell"/>
</dbReference>
<dbReference type="InterPro" id="IPR011701">
    <property type="entry name" value="MFS"/>
</dbReference>
<keyword evidence="5 6" id="KW-0472">Membrane</keyword>
<evidence type="ECO:0000256" key="6">
    <source>
        <dbReference type="SAM" id="Phobius"/>
    </source>
</evidence>
<dbReference type="SUPFAM" id="SSF103473">
    <property type="entry name" value="MFS general substrate transporter"/>
    <property type="match status" value="1"/>
</dbReference>
<feature type="transmembrane region" description="Helical" evidence="6">
    <location>
        <begin position="36"/>
        <end position="57"/>
    </location>
</feature>
<keyword evidence="8" id="KW-0762">Sugar transport</keyword>
<dbReference type="Pfam" id="PF07690">
    <property type="entry name" value="MFS_1"/>
    <property type="match status" value="1"/>
</dbReference>
<evidence type="ECO:0000256" key="3">
    <source>
        <dbReference type="ARBA" id="ARBA00022692"/>
    </source>
</evidence>
<organism evidence="8 9">
    <name type="scientific">Faucicola osloensis</name>
    <name type="common">Moraxella osloensis</name>
    <dbReference type="NCBI Taxonomy" id="34062"/>
    <lineage>
        <taxon>Bacteria</taxon>
        <taxon>Pseudomonadati</taxon>
        <taxon>Pseudomonadota</taxon>
        <taxon>Gammaproteobacteria</taxon>
        <taxon>Moraxellales</taxon>
        <taxon>Moraxellaceae</taxon>
        <taxon>Faucicola</taxon>
    </lineage>
</organism>
<feature type="transmembrane region" description="Helical" evidence="6">
    <location>
        <begin position="354"/>
        <end position="379"/>
    </location>
</feature>
<dbReference type="EMBL" id="PKJS01000008">
    <property type="protein sequence ID" value="PKZ68654.1"/>
    <property type="molecule type" value="Genomic_DNA"/>
</dbReference>
<keyword evidence="3 6" id="KW-0812">Transmembrane</keyword>
<gene>
    <name evidence="8" type="ORF">CYJ96_07170</name>
</gene>
<feature type="transmembrane region" description="Helical" evidence="6">
    <location>
        <begin position="385"/>
        <end position="406"/>
    </location>
</feature>
<feature type="transmembrane region" description="Helical" evidence="6">
    <location>
        <begin position="189"/>
        <end position="209"/>
    </location>
</feature>
<name>A0A2I1RHT1_FAUOS</name>
<dbReference type="AlphaFoldDB" id="A0A2I1RHT1"/>
<dbReference type="PROSITE" id="PS50850">
    <property type="entry name" value="MFS"/>
    <property type="match status" value="1"/>
</dbReference>
<feature type="transmembrane region" description="Helical" evidence="6">
    <location>
        <begin position="130"/>
        <end position="148"/>
    </location>
</feature>
<proteinExistence type="predicted"/>
<dbReference type="GO" id="GO:0022857">
    <property type="term" value="F:transmembrane transporter activity"/>
    <property type="evidence" value="ECO:0007669"/>
    <property type="project" value="InterPro"/>
</dbReference>
<dbReference type="InterPro" id="IPR036259">
    <property type="entry name" value="MFS_trans_sf"/>
</dbReference>
<evidence type="ECO:0000256" key="2">
    <source>
        <dbReference type="ARBA" id="ARBA00022475"/>
    </source>
</evidence>